<reference evidence="1" key="1">
    <citation type="journal article" date="2020" name="Stud. Mycol.">
        <title>101 Dothideomycetes genomes: a test case for predicting lifestyles and emergence of pathogens.</title>
        <authorList>
            <person name="Haridas S."/>
            <person name="Albert R."/>
            <person name="Binder M."/>
            <person name="Bloem J."/>
            <person name="Labutti K."/>
            <person name="Salamov A."/>
            <person name="Andreopoulos B."/>
            <person name="Baker S."/>
            <person name="Barry K."/>
            <person name="Bills G."/>
            <person name="Bluhm B."/>
            <person name="Cannon C."/>
            <person name="Castanera R."/>
            <person name="Culley D."/>
            <person name="Daum C."/>
            <person name="Ezra D."/>
            <person name="Gonzalez J."/>
            <person name="Henrissat B."/>
            <person name="Kuo A."/>
            <person name="Liang C."/>
            <person name="Lipzen A."/>
            <person name="Lutzoni F."/>
            <person name="Magnuson J."/>
            <person name="Mondo S."/>
            <person name="Nolan M."/>
            <person name="Ohm R."/>
            <person name="Pangilinan J."/>
            <person name="Park H.-J."/>
            <person name="Ramirez L."/>
            <person name="Alfaro M."/>
            <person name="Sun H."/>
            <person name="Tritt A."/>
            <person name="Yoshinaga Y."/>
            <person name="Zwiers L.-H."/>
            <person name="Turgeon B."/>
            <person name="Goodwin S."/>
            <person name="Spatafora J."/>
            <person name="Crous P."/>
            <person name="Grigoriev I."/>
        </authorList>
    </citation>
    <scope>NUCLEOTIDE SEQUENCE</scope>
    <source>
        <strain evidence="1">CBS 690.94</strain>
    </source>
</reference>
<protein>
    <submittedName>
        <fullName evidence="1">Uncharacterized protein</fullName>
    </submittedName>
</protein>
<organism evidence="1 2">
    <name type="scientific">Karstenula rhodostoma CBS 690.94</name>
    <dbReference type="NCBI Taxonomy" id="1392251"/>
    <lineage>
        <taxon>Eukaryota</taxon>
        <taxon>Fungi</taxon>
        <taxon>Dikarya</taxon>
        <taxon>Ascomycota</taxon>
        <taxon>Pezizomycotina</taxon>
        <taxon>Dothideomycetes</taxon>
        <taxon>Pleosporomycetidae</taxon>
        <taxon>Pleosporales</taxon>
        <taxon>Massarineae</taxon>
        <taxon>Didymosphaeriaceae</taxon>
        <taxon>Karstenula</taxon>
    </lineage>
</organism>
<evidence type="ECO:0000313" key="2">
    <source>
        <dbReference type="Proteomes" id="UP000799764"/>
    </source>
</evidence>
<sequence length="81" mass="9101">MGPSSLPSSGGRSMLCLGSGVYYHFASIRLYIEVGYPFTRTSFGRSSNMNCNLAFGVSQCDCNMHPFYNLSSTRMQRGRRW</sequence>
<dbReference type="Proteomes" id="UP000799764">
    <property type="component" value="Unassembled WGS sequence"/>
</dbReference>
<dbReference type="AlphaFoldDB" id="A0A9P4U9M6"/>
<keyword evidence="2" id="KW-1185">Reference proteome</keyword>
<dbReference type="EMBL" id="MU001506">
    <property type="protein sequence ID" value="KAF2441232.1"/>
    <property type="molecule type" value="Genomic_DNA"/>
</dbReference>
<accession>A0A9P4U9M6</accession>
<proteinExistence type="predicted"/>
<name>A0A9P4U9M6_9PLEO</name>
<evidence type="ECO:0000313" key="1">
    <source>
        <dbReference type="EMBL" id="KAF2441232.1"/>
    </source>
</evidence>
<gene>
    <name evidence="1" type="ORF">P171DRAFT_92229</name>
</gene>
<comment type="caution">
    <text evidence="1">The sequence shown here is derived from an EMBL/GenBank/DDBJ whole genome shotgun (WGS) entry which is preliminary data.</text>
</comment>